<dbReference type="RefSeq" id="WP_068548505.1">
    <property type="nucleotide sequence ID" value="NZ_AP013035.1"/>
</dbReference>
<dbReference type="CDD" id="cd06163">
    <property type="entry name" value="S2P-M50_PDZ_RseP-like"/>
    <property type="match status" value="1"/>
</dbReference>
<evidence type="ECO:0000256" key="5">
    <source>
        <dbReference type="ARBA" id="ARBA00022692"/>
    </source>
</evidence>
<dbReference type="Proteomes" id="UP000063234">
    <property type="component" value="Chromosome"/>
</dbReference>
<comment type="similarity">
    <text evidence="3 11">Belongs to the peptidase M50B family.</text>
</comment>
<dbReference type="GO" id="GO:0016020">
    <property type="term" value="C:membrane"/>
    <property type="evidence" value="ECO:0007669"/>
    <property type="project" value="UniProtKB-SubCell"/>
</dbReference>
<dbReference type="PATRIC" id="fig|1298851.3.peg.25"/>
<keyword evidence="5 11" id="KW-0812">Transmembrane</keyword>
<dbReference type="InterPro" id="IPR008915">
    <property type="entry name" value="Peptidase_M50"/>
</dbReference>
<dbReference type="PANTHER" id="PTHR42837:SF2">
    <property type="entry name" value="MEMBRANE METALLOPROTEASE ARASP2, CHLOROPLASTIC-RELATED"/>
    <property type="match status" value="1"/>
</dbReference>
<dbReference type="KEGG" id="ttk:TST_0025"/>
<dbReference type="InterPro" id="IPR041489">
    <property type="entry name" value="PDZ_6"/>
</dbReference>
<keyword evidence="14" id="KW-1185">Reference proteome</keyword>
<dbReference type="GO" id="GO:0004222">
    <property type="term" value="F:metalloendopeptidase activity"/>
    <property type="evidence" value="ECO:0007669"/>
    <property type="project" value="InterPro"/>
</dbReference>
<keyword evidence="9 11" id="KW-0482">Metalloprotease</keyword>
<evidence type="ECO:0000256" key="8">
    <source>
        <dbReference type="ARBA" id="ARBA00022989"/>
    </source>
</evidence>
<dbReference type="InterPro" id="IPR004387">
    <property type="entry name" value="Pept_M50_Zn"/>
</dbReference>
<evidence type="ECO:0000256" key="3">
    <source>
        <dbReference type="ARBA" id="ARBA00007931"/>
    </source>
</evidence>
<accession>A0A0S3QR71</accession>
<protein>
    <recommendedName>
        <fullName evidence="11">Zinc metalloprotease</fullName>
        <ecNumber evidence="11">3.4.24.-</ecNumber>
    </recommendedName>
</protein>
<feature type="domain" description="PDZ" evidence="12">
    <location>
        <begin position="110"/>
        <end position="180"/>
    </location>
</feature>
<dbReference type="Pfam" id="PF02163">
    <property type="entry name" value="Peptidase_M50"/>
    <property type="match status" value="1"/>
</dbReference>
<dbReference type="GO" id="GO:0006508">
    <property type="term" value="P:proteolysis"/>
    <property type="evidence" value="ECO:0007669"/>
    <property type="project" value="UniProtKB-KW"/>
</dbReference>
<keyword evidence="8 11" id="KW-1133">Transmembrane helix</keyword>
<evidence type="ECO:0000256" key="4">
    <source>
        <dbReference type="ARBA" id="ARBA00022670"/>
    </source>
</evidence>
<organism evidence="13 14">
    <name type="scientific">Thermosulfidibacter takaii (strain DSM 17441 / JCM 13301 / NBRC 103674 / ABI70S6)</name>
    <dbReference type="NCBI Taxonomy" id="1298851"/>
    <lineage>
        <taxon>Bacteria</taxon>
        <taxon>Pseudomonadati</taxon>
        <taxon>Thermosulfidibacterota</taxon>
        <taxon>Thermosulfidibacteria</taxon>
        <taxon>Thermosulfidibacterales</taxon>
        <taxon>Thermosulfidibacteraceae</taxon>
    </lineage>
</organism>
<reference evidence="14" key="1">
    <citation type="journal article" date="2018" name="Science">
        <title>A primordial and reversible TCA cycle in a facultatively chemolithoautotrophic thermophile.</title>
        <authorList>
            <person name="Nunoura T."/>
            <person name="Chikaraishi Y."/>
            <person name="Izaki R."/>
            <person name="Suwa T."/>
            <person name="Sato T."/>
            <person name="Harada T."/>
            <person name="Mori K."/>
            <person name="Kato Y."/>
            <person name="Miyazaki M."/>
            <person name="Shimamura S."/>
            <person name="Yanagawa K."/>
            <person name="Shuto A."/>
            <person name="Ohkouchi N."/>
            <person name="Fujita N."/>
            <person name="Takaki Y."/>
            <person name="Atomi H."/>
            <person name="Takai K."/>
        </authorList>
    </citation>
    <scope>NUCLEOTIDE SEQUENCE [LARGE SCALE GENOMIC DNA]</scope>
    <source>
        <strain evidence="14">DSM 17441 / JCM 13301 / NBRC 103674 / ABI70S6</strain>
    </source>
</reference>
<dbReference type="EC" id="3.4.24.-" evidence="11"/>
<keyword evidence="11" id="KW-0479">Metal-binding</keyword>
<evidence type="ECO:0000256" key="10">
    <source>
        <dbReference type="ARBA" id="ARBA00023136"/>
    </source>
</evidence>
<evidence type="ECO:0000256" key="7">
    <source>
        <dbReference type="ARBA" id="ARBA00022833"/>
    </source>
</evidence>
<keyword evidence="10 11" id="KW-0472">Membrane</keyword>
<feature type="transmembrane region" description="Helical" evidence="11">
    <location>
        <begin position="94"/>
        <end position="118"/>
    </location>
</feature>
<dbReference type="EMBL" id="AP013035">
    <property type="protein sequence ID" value="BAT70836.1"/>
    <property type="molecule type" value="Genomic_DNA"/>
</dbReference>
<proteinExistence type="inferred from homology"/>
<dbReference type="OrthoDB" id="9782003at2"/>
<evidence type="ECO:0000256" key="6">
    <source>
        <dbReference type="ARBA" id="ARBA00022801"/>
    </source>
</evidence>
<dbReference type="CDD" id="cd23081">
    <property type="entry name" value="cpPDZ_EcRseP-like"/>
    <property type="match status" value="1"/>
</dbReference>
<evidence type="ECO:0000256" key="11">
    <source>
        <dbReference type="RuleBase" id="RU362031"/>
    </source>
</evidence>
<comment type="subcellular location">
    <subcellularLocation>
        <location evidence="2">Membrane</location>
        <topology evidence="2">Multi-pass membrane protein</topology>
    </subcellularLocation>
</comment>
<comment type="cofactor">
    <cofactor evidence="1 11">
        <name>Zn(2+)</name>
        <dbReference type="ChEBI" id="CHEBI:29105"/>
    </cofactor>
</comment>
<evidence type="ECO:0000256" key="1">
    <source>
        <dbReference type="ARBA" id="ARBA00001947"/>
    </source>
</evidence>
<evidence type="ECO:0000256" key="9">
    <source>
        <dbReference type="ARBA" id="ARBA00023049"/>
    </source>
</evidence>
<dbReference type="Gene3D" id="2.30.42.10">
    <property type="match status" value="1"/>
</dbReference>
<evidence type="ECO:0000259" key="12">
    <source>
        <dbReference type="SMART" id="SM00228"/>
    </source>
</evidence>
<dbReference type="InterPro" id="IPR001478">
    <property type="entry name" value="PDZ"/>
</dbReference>
<keyword evidence="6 11" id="KW-0378">Hydrolase</keyword>
<dbReference type="Pfam" id="PF17820">
    <property type="entry name" value="PDZ_6"/>
    <property type="match status" value="1"/>
</dbReference>
<dbReference type="InterPro" id="IPR036034">
    <property type="entry name" value="PDZ_sf"/>
</dbReference>
<dbReference type="GO" id="GO:0046872">
    <property type="term" value="F:metal ion binding"/>
    <property type="evidence" value="ECO:0007669"/>
    <property type="project" value="UniProtKB-KW"/>
</dbReference>
<evidence type="ECO:0000313" key="13">
    <source>
        <dbReference type="EMBL" id="BAT70836.1"/>
    </source>
</evidence>
<gene>
    <name evidence="13" type="primary">rseP</name>
    <name evidence="13" type="ORF">TST_0025</name>
</gene>
<feature type="transmembrane region" description="Helical" evidence="11">
    <location>
        <begin position="325"/>
        <end position="343"/>
    </location>
</feature>
<dbReference type="SUPFAM" id="SSF50156">
    <property type="entry name" value="PDZ domain-like"/>
    <property type="match status" value="1"/>
</dbReference>
<sequence length="356" mass="39119">MPILLAIIALGVLIFVHEFGHFISAKLFGIYVERFSLGFGAKVLGFQWGETEYVLSAVPLGGYVKMYGEDPSEEISHDMADRSFSHKPIWQKSLVVLAGPLANILFAWLLIYSVNIVGVPALKAQIGKVLPNTPAQKARLQPNDLIVAIDGQKIESWEDMAKIIHTKPNIPVTLTIKRGDKIITVTVTPSAKKIKTAFGEEKTIGLIGVYPSGATFTRRYNPIKAMFIATQQTYDLAALTVKGIVKLIQRKVSVKTLGGPIMIVQMATQQAKSGILQFILFTALISVNLGIINLLPIPILDGGHILLFSIEAIRRKPLSMRTKEIAQQIGLAIIALIMLLAMYNDITRIIAQKLQQ</sequence>
<dbReference type="NCBIfam" id="TIGR00054">
    <property type="entry name" value="RIP metalloprotease RseP"/>
    <property type="match status" value="1"/>
</dbReference>
<dbReference type="AlphaFoldDB" id="A0A0S3QR71"/>
<evidence type="ECO:0000256" key="2">
    <source>
        <dbReference type="ARBA" id="ARBA00004141"/>
    </source>
</evidence>
<keyword evidence="7 11" id="KW-0862">Zinc</keyword>
<evidence type="ECO:0000313" key="14">
    <source>
        <dbReference type="Proteomes" id="UP000063234"/>
    </source>
</evidence>
<dbReference type="PANTHER" id="PTHR42837">
    <property type="entry name" value="REGULATOR OF SIGMA-E PROTEASE RSEP"/>
    <property type="match status" value="1"/>
</dbReference>
<feature type="transmembrane region" description="Helical" evidence="11">
    <location>
        <begin position="275"/>
        <end position="299"/>
    </location>
</feature>
<keyword evidence="4 13" id="KW-0645">Protease</keyword>
<name>A0A0S3QR71_THET7</name>
<dbReference type="SMART" id="SM00228">
    <property type="entry name" value="PDZ"/>
    <property type="match status" value="1"/>
</dbReference>
<dbReference type="STRING" id="1298851.TST_0025"/>